<organism evidence="2">
    <name type="scientific">Klebsiella pneumoniae</name>
    <dbReference type="NCBI Taxonomy" id="573"/>
    <lineage>
        <taxon>Bacteria</taxon>
        <taxon>Pseudomonadati</taxon>
        <taxon>Pseudomonadota</taxon>
        <taxon>Gammaproteobacteria</taxon>
        <taxon>Enterobacterales</taxon>
        <taxon>Enterobacteriaceae</taxon>
        <taxon>Klebsiella/Raoultella group</taxon>
        <taxon>Klebsiella</taxon>
        <taxon>Klebsiella pneumoniae complex</taxon>
    </lineage>
</organism>
<sequence>MQIYYYKDSVGNFGDDLNGWLWDRLLPNFFDSDTSVRVSVIGTIINEVMPKADKWFVLTSGVGYGHLPEGFGNDNWKILSVRGPLSAKVLGLGSDKYITDGAALLNTLAEFKPLPENERSGVIFIPHHHAISVGNWEEVCRLAGVEYVSPQWNAVDVINKIRNAKLVIADAMHAAIIADAMRVPWVPVITSPQINTFKWLDWALTINTPYSPIDLGPSHFHESLRSNTLKYYGEKYKLSDISPESAIKDFYFKRKYKSSKLWPTYSRIARRLTYNLPYKILSSLKDSEIKNKNLVYTESAAERLIKVKNSSGFLSDDVVFFNNVDGLLSKLDILKQHK</sequence>
<dbReference type="GO" id="GO:0016740">
    <property type="term" value="F:transferase activity"/>
    <property type="evidence" value="ECO:0007669"/>
    <property type="project" value="UniProtKB-KW"/>
</dbReference>
<evidence type="ECO:0000259" key="1">
    <source>
        <dbReference type="Pfam" id="PF04230"/>
    </source>
</evidence>
<accession>A0A193SFJ4</accession>
<evidence type="ECO:0000313" key="2">
    <source>
        <dbReference type="EMBL" id="CZQ24639.1"/>
    </source>
</evidence>
<dbReference type="Pfam" id="PF04230">
    <property type="entry name" value="PS_pyruv_trans"/>
    <property type="match status" value="1"/>
</dbReference>
<gene>
    <name evidence="2" type="primary">wcuJ</name>
</gene>
<dbReference type="InterPro" id="IPR007345">
    <property type="entry name" value="Polysacch_pyruvyl_Trfase"/>
</dbReference>
<feature type="domain" description="Polysaccharide pyruvyl transferase" evidence="1">
    <location>
        <begin position="79"/>
        <end position="190"/>
    </location>
</feature>
<name>A0A193SFJ4_KLEPN</name>
<dbReference type="EMBL" id="LT174565">
    <property type="protein sequence ID" value="CZQ24639.1"/>
    <property type="molecule type" value="Genomic_DNA"/>
</dbReference>
<reference evidence="2" key="1">
    <citation type="submission" date="2016-02" db="EMBL/GenBank/DDBJ databases">
        <authorList>
            <person name="Wen L."/>
            <person name="He K."/>
            <person name="Yang H."/>
        </authorList>
    </citation>
    <scope>NUCLEOTIDE SEQUENCE</scope>
    <source>
        <strain evidence="2">C-017-I-a-1</strain>
    </source>
</reference>
<keyword evidence="2" id="KW-0808">Transferase</keyword>
<proteinExistence type="predicted"/>
<protein>
    <submittedName>
        <fullName evidence="2">Polysaccharide pyruvyl transferase</fullName>
    </submittedName>
</protein>
<dbReference type="AlphaFoldDB" id="A0A193SFJ4"/>
<reference evidence="2" key="2">
    <citation type="submission" date="2016-06" db="EMBL/GenBank/DDBJ databases">
        <title>Towards a vaccine: An investigation of Klebsiella pneumoniae surface antigens.</title>
        <authorList>
            <person name="Follador R."/>
            <person name="Heinz E."/>
            <person name="Wyres K.L."/>
            <person name="Ellington M.J."/>
            <person name="Kowarik M."/>
            <person name="Holt K.E."/>
            <person name="Thomson N.R."/>
        </authorList>
    </citation>
    <scope>NUCLEOTIDE SEQUENCE</scope>
    <source>
        <strain evidence="2">C-017-I-a-1</strain>
    </source>
</reference>